<keyword evidence="2 5" id="KW-0689">Ribosomal protein</keyword>
<evidence type="ECO:0000256" key="1">
    <source>
        <dbReference type="ARBA" id="ARBA00005251"/>
    </source>
</evidence>
<dbReference type="GO" id="GO:0003723">
    <property type="term" value="F:RNA binding"/>
    <property type="evidence" value="ECO:0007669"/>
    <property type="project" value="TreeGrafter"/>
</dbReference>
<proteinExistence type="inferred from homology"/>
<sequence length="177" mass="20392">MSQFDDFAEKNHFEEDQYEESLYGPPQGEEDLSEDMSNMLPEASPDGPVEQVYATGKRKTAIARIWLRRGKGRFSVNNMTLDDYFNQETQRMIVKQPMRLTKNLNDFDVIATVKGSGKSAQADAIKHGISKALVLFNEEEYRPVLKKAGFLTRDSRVKERKKYGQRGARARFQFSKR</sequence>
<reference evidence="7" key="1">
    <citation type="journal article" date="2015" name="PeerJ">
        <title>First genomic representation of candidate bacterial phylum KSB3 points to enhanced environmental sensing as a trigger of wastewater bulking.</title>
        <authorList>
            <person name="Sekiguchi Y."/>
            <person name="Ohashi A."/>
            <person name="Parks D.H."/>
            <person name="Yamauchi T."/>
            <person name="Tyson G.W."/>
            <person name="Hugenholtz P."/>
        </authorList>
    </citation>
    <scope>NUCLEOTIDE SEQUENCE [LARGE SCALE GENOMIC DNA]</scope>
</reference>
<gene>
    <name evidence="5" type="primary">rpsI</name>
    <name evidence="7" type="ORF">U27_03290</name>
</gene>
<dbReference type="HAMAP" id="MF_00532_B">
    <property type="entry name" value="Ribosomal_uS9_B"/>
    <property type="match status" value="1"/>
</dbReference>
<keyword evidence="3 5" id="KW-0687">Ribonucleoprotein</keyword>
<dbReference type="AlphaFoldDB" id="A0A081BVH3"/>
<evidence type="ECO:0000256" key="2">
    <source>
        <dbReference type="ARBA" id="ARBA00022980"/>
    </source>
</evidence>
<dbReference type="InterPro" id="IPR020568">
    <property type="entry name" value="Ribosomal_Su5_D2-typ_SF"/>
</dbReference>
<dbReference type="HOGENOM" id="CLU_046483_2_0_0"/>
<dbReference type="eggNOG" id="COG0103">
    <property type="taxonomic scope" value="Bacteria"/>
</dbReference>
<keyword evidence="8" id="KW-1185">Reference proteome</keyword>
<dbReference type="SUPFAM" id="SSF54211">
    <property type="entry name" value="Ribosomal protein S5 domain 2-like"/>
    <property type="match status" value="1"/>
</dbReference>
<dbReference type="GO" id="GO:0006412">
    <property type="term" value="P:translation"/>
    <property type="evidence" value="ECO:0007669"/>
    <property type="project" value="UniProtKB-UniRule"/>
</dbReference>
<dbReference type="GO" id="GO:0022627">
    <property type="term" value="C:cytosolic small ribosomal subunit"/>
    <property type="evidence" value="ECO:0007669"/>
    <property type="project" value="TreeGrafter"/>
</dbReference>
<dbReference type="InterPro" id="IPR023035">
    <property type="entry name" value="Ribosomal_uS9_bac/plastid"/>
</dbReference>
<dbReference type="EMBL" id="DF820464">
    <property type="protein sequence ID" value="GAK56328.1"/>
    <property type="molecule type" value="Genomic_DNA"/>
</dbReference>
<evidence type="ECO:0000256" key="5">
    <source>
        <dbReference type="HAMAP-Rule" id="MF_00532"/>
    </source>
</evidence>
<dbReference type="STRING" id="1499967.U27_03290"/>
<organism evidence="7">
    <name type="scientific">Vecturithrix granuli</name>
    <dbReference type="NCBI Taxonomy" id="1499967"/>
    <lineage>
        <taxon>Bacteria</taxon>
        <taxon>Candidatus Moduliflexota</taxon>
        <taxon>Candidatus Vecturitrichia</taxon>
        <taxon>Candidatus Vecturitrichales</taxon>
        <taxon>Candidatus Vecturitrichaceae</taxon>
        <taxon>Candidatus Vecturithrix</taxon>
    </lineage>
</organism>
<accession>A0A081BVH3</accession>
<evidence type="ECO:0000313" key="7">
    <source>
        <dbReference type="EMBL" id="GAK56328.1"/>
    </source>
</evidence>
<dbReference type="FunFam" id="3.30.230.10:FF:000001">
    <property type="entry name" value="30S ribosomal protein S9"/>
    <property type="match status" value="1"/>
</dbReference>
<evidence type="ECO:0000313" key="8">
    <source>
        <dbReference type="Proteomes" id="UP000030661"/>
    </source>
</evidence>
<dbReference type="Pfam" id="PF00380">
    <property type="entry name" value="Ribosomal_S9"/>
    <property type="match status" value="1"/>
</dbReference>
<dbReference type="InterPro" id="IPR000754">
    <property type="entry name" value="Ribosomal_uS9"/>
</dbReference>
<dbReference type="GO" id="GO:0003735">
    <property type="term" value="F:structural constituent of ribosome"/>
    <property type="evidence" value="ECO:0007669"/>
    <property type="project" value="InterPro"/>
</dbReference>
<dbReference type="PANTHER" id="PTHR21569:SF1">
    <property type="entry name" value="SMALL RIBOSOMAL SUBUNIT PROTEIN US9M"/>
    <property type="match status" value="1"/>
</dbReference>
<dbReference type="Proteomes" id="UP000030661">
    <property type="component" value="Unassembled WGS sequence"/>
</dbReference>
<protein>
    <recommendedName>
        <fullName evidence="4 5">Small ribosomal subunit protein uS9</fullName>
    </recommendedName>
</protein>
<evidence type="ECO:0000256" key="3">
    <source>
        <dbReference type="ARBA" id="ARBA00023274"/>
    </source>
</evidence>
<dbReference type="InterPro" id="IPR014721">
    <property type="entry name" value="Ribsml_uS5_D2-typ_fold_subgr"/>
</dbReference>
<name>A0A081BVH3_VECG1</name>
<dbReference type="PANTHER" id="PTHR21569">
    <property type="entry name" value="RIBOSOMAL PROTEIN S9"/>
    <property type="match status" value="1"/>
</dbReference>
<dbReference type="NCBIfam" id="NF001099">
    <property type="entry name" value="PRK00132.1"/>
    <property type="match status" value="1"/>
</dbReference>
<evidence type="ECO:0000256" key="4">
    <source>
        <dbReference type="ARBA" id="ARBA00035259"/>
    </source>
</evidence>
<feature type="region of interest" description="Disordered" evidence="6">
    <location>
        <begin position="1"/>
        <end position="50"/>
    </location>
</feature>
<comment type="similarity">
    <text evidence="1 5">Belongs to the universal ribosomal protein uS9 family.</text>
</comment>
<evidence type="ECO:0000256" key="6">
    <source>
        <dbReference type="SAM" id="MobiDB-lite"/>
    </source>
</evidence>
<dbReference type="Gene3D" id="3.30.230.10">
    <property type="match status" value="1"/>
</dbReference>